<dbReference type="Pfam" id="PF03861">
    <property type="entry name" value="ANTAR"/>
    <property type="match status" value="1"/>
</dbReference>
<dbReference type="InterPro" id="IPR003018">
    <property type="entry name" value="GAF"/>
</dbReference>
<dbReference type="PIRSF" id="PIRSF036625">
    <property type="entry name" value="GAF_ANTAR"/>
    <property type="match status" value="1"/>
</dbReference>
<dbReference type="SUPFAM" id="SSF52172">
    <property type="entry name" value="CheY-like"/>
    <property type="match status" value="1"/>
</dbReference>
<dbReference type="Gene3D" id="1.10.10.10">
    <property type="entry name" value="Winged helix-like DNA-binding domain superfamily/Winged helix DNA-binding domain"/>
    <property type="match status" value="1"/>
</dbReference>
<dbReference type="PROSITE" id="PS50921">
    <property type="entry name" value="ANTAR"/>
    <property type="match status" value="1"/>
</dbReference>
<evidence type="ECO:0000313" key="7">
    <source>
        <dbReference type="Proteomes" id="UP000663801"/>
    </source>
</evidence>
<dbReference type="Pfam" id="PF13185">
    <property type="entry name" value="GAF_2"/>
    <property type="match status" value="1"/>
</dbReference>
<evidence type="ECO:0000256" key="1">
    <source>
        <dbReference type="ARBA" id="ARBA00022679"/>
    </source>
</evidence>
<dbReference type="SMART" id="SM01012">
    <property type="entry name" value="ANTAR"/>
    <property type="match status" value="1"/>
</dbReference>
<dbReference type="EMBL" id="JAERWL010000018">
    <property type="protein sequence ID" value="MBM9478479.1"/>
    <property type="molecule type" value="Genomic_DNA"/>
</dbReference>
<evidence type="ECO:0000259" key="5">
    <source>
        <dbReference type="PROSITE" id="PS50921"/>
    </source>
</evidence>
<evidence type="ECO:0000313" key="6">
    <source>
        <dbReference type="EMBL" id="MBM9478479.1"/>
    </source>
</evidence>
<name>A0A938YNE1_9ACTN</name>
<comment type="caution">
    <text evidence="6">The sequence shown here is derived from an EMBL/GenBank/DDBJ whole genome shotgun (WGS) entry which is preliminary data.</text>
</comment>
<dbReference type="GO" id="GO:0003723">
    <property type="term" value="F:RNA binding"/>
    <property type="evidence" value="ECO:0007669"/>
    <property type="project" value="InterPro"/>
</dbReference>
<dbReference type="SMART" id="SM00065">
    <property type="entry name" value="GAF"/>
    <property type="match status" value="1"/>
</dbReference>
<keyword evidence="2" id="KW-0418">Kinase</keyword>
<keyword evidence="1" id="KW-0808">Transferase</keyword>
<dbReference type="AlphaFoldDB" id="A0A938YNE1"/>
<reference evidence="6" key="1">
    <citation type="submission" date="2021-01" db="EMBL/GenBank/DDBJ databases">
        <title>KCTC 19127 draft genome.</title>
        <authorList>
            <person name="An D."/>
        </authorList>
    </citation>
    <scope>NUCLEOTIDE SEQUENCE</scope>
    <source>
        <strain evidence="6">KCTC 19127</strain>
    </source>
</reference>
<gene>
    <name evidence="6" type="ORF">JL107_18670</name>
</gene>
<dbReference type="InterPro" id="IPR012074">
    <property type="entry name" value="GAF_ANTAR"/>
</dbReference>
<sequence length="259" mass="27279">MTTPQDSDHPSPGPADDADLSASLAGLAGLSSLGSTLETVLTRIAEYAVQAIPGADGAGLTLLEPDRADLIVKSAPFVVEVDDIQYDLGEGPCVDAAAQGRTMRSGSLGGDPRWPRFGPRVGRLGVHSVLSLPLITPTGVVGAMNVYAHAKHAFDENAERVGEIFAVPAAVSVQNAHILAQAQRLAQHLEIALAHRAAIDQAIGILRARSGLTADEAFDRLRQLSQHQHRKLAEVAATIVQEAVNRARHQHRPPPAPSS</sequence>
<protein>
    <submittedName>
        <fullName evidence="6">GAF and ANTAR domain-containing protein</fullName>
    </submittedName>
</protein>
<dbReference type="GO" id="GO:0016301">
    <property type="term" value="F:kinase activity"/>
    <property type="evidence" value="ECO:0007669"/>
    <property type="project" value="UniProtKB-KW"/>
</dbReference>
<keyword evidence="7" id="KW-1185">Reference proteome</keyword>
<dbReference type="RefSeq" id="WP_205258505.1">
    <property type="nucleotide sequence ID" value="NZ_BAAAPV010000007.1"/>
</dbReference>
<organism evidence="6 7">
    <name type="scientific">Nakamurella flavida</name>
    <dbReference type="NCBI Taxonomy" id="363630"/>
    <lineage>
        <taxon>Bacteria</taxon>
        <taxon>Bacillati</taxon>
        <taxon>Actinomycetota</taxon>
        <taxon>Actinomycetes</taxon>
        <taxon>Nakamurellales</taxon>
        <taxon>Nakamurellaceae</taxon>
        <taxon>Nakamurella</taxon>
    </lineage>
</organism>
<feature type="domain" description="ANTAR" evidence="5">
    <location>
        <begin position="179"/>
        <end position="240"/>
    </location>
</feature>
<proteinExistence type="predicted"/>
<evidence type="ECO:0000256" key="2">
    <source>
        <dbReference type="ARBA" id="ARBA00022777"/>
    </source>
</evidence>
<accession>A0A938YNE1</accession>
<keyword evidence="3" id="KW-0805">Transcription regulation</keyword>
<evidence type="ECO:0000256" key="3">
    <source>
        <dbReference type="ARBA" id="ARBA00023015"/>
    </source>
</evidence>
<dbReference type="Proteomes" id="UP000663801">
    <property type="component" value="Unassembled WGS sequence"/>
</dbReference>
<dbReference type="InterPro" id="IPR011006">
    <property type="entry name" value="CheY-like_superfamily"/>
</dbReference>
<evidence type="ECO:0000256" key="4">
    <source>
        <dbReference type="ARBA" id="ARBA00023163"/>
    </source>
</evidence>
<dbReference type="SUPFAM" id="SSF55781">
    <property type="entry name" value="GAF domain-like"/>
    <property type="match status" value="1"/>
</dbReference>
<dbReference type="InterPro" id="IPR005561">
    <property type="entry name" value="ANTAR"/>
</dbReference>
<dbReference type="InterPro" id="IPR029016">
    <property type="entry name" value="GAF-like_dom_sf"/>
</dbReference>
<dbReference type="Gene3D" id="3.30.450.40">
    <property type="match status" value="1"/>
</dbReference>
<keyword evidence="4" id="KW-0804">Transcription</keyword>
<dbReference type="InterPro" id="IPR036388">
    <property type="entry name" value="WH-like_DNA-bd_sf"/>
</dbReference>